<evidence type="ECO:0000256" key="6">
    <source>
        <dbReference type="ARBA" id="ARBA00022729"/>
    </source>
</evidence>
<dbReference type="PRINTS" id="PR00182">
    <property type="entry name" value="ECOLNEIPORIN"/>
</dbReference>
<keyword evidence="14" id="KW-1185">Reference proteome</keyword>
<dbReference type="InterPro" id="IPR033900">
    <property type="entry name" value="Gram_neg_porin_domain"/>
</dbReference>
<sequence length="354" mass="38958">MKKKILVLAVLGAAAGMAQAQSNVQIYGTVDTGYIKESGSDVRMGENATNLIGFRGYEDLGGGLKATFELEKQFNLQDGTTMDTFMGDKLRGQESADWLGAANIGLEGNWGKVRFGRVQEISFEYFSSLDPFEQGTTGSSLALYNMTHSEQLANTARYDSPEWNGLGFSANVSLGQDRRDNSDDNKNIGFGGGIHYDNGPLVLMANYNRLADSNESWVWNIGGGYEFGPARVTVGYQSSKFKDQKNSEVYLANPDDFQKMDQEEWMIGLTYDIGPGQLKLAYNRASIDNWKEGKDGDTDKFALGYTYELSKRTAIYGVVSYTDSDNGLVGSVYNNNGAERSEVYGIQVGMTHNF</sequence>
<dbReference type="PRINTS" id="PR00184">
    <property type="entry name" value="NEISSPPORIN"/>
</dbReference>
<keyword evidence="7" id="KW-0406">Ion transport</keyword>
<evidence type="ECO:0000313" key="14">
    <source>
        <dbReference type="Proteomes" id="UP001156215"/>
    </source>
</evidence>
<dbReference type="EMBL" id="CP098242">
    <property type="protein sequence ID" value="WAW09406.1"/>
    <property type="molecule type" value="Genomic_DNA"/>
</dbReference>
<evidence type="ECO:0000256" key="9">
    <source>
        <dbReference type="ARBA" id="ARBA00023136"/>
    </source>
</evidence>
<keyword evidence="4" id="KW-1134">Transmembrane beta strand</keyword>
<keyword evidence="9" id="KW-0472">Membrane</keyword>
<name>A0A9E9P3R7_9BURK</name>
<dbReference type="KEGG" id="ovb:NB640_09120"/>
<dbReference type="CDD" id="cd00342">
    <property type="entry name" value="gram_neg_porins"/>
    <property type="match status" value="1"/>
</dbReference>
<comment type="subcellular location">
    <subcellularLocation>
        <location evidence="1">Cell outer membrane</location>
        <topology evidence="1">Multi-pass membrane protein</topology>
    </subcellularLocation>
</comment>
<feature type="chain" id="PRO_5039373931" evidence="11">
    <location>
        <begin position="21"/>
        <end position="354"/>
    </location>
</feature>
<evidence type="ECO:0000256" key="5">
    <source>
        <dbReference type="ARBA" id="ARBA00022692"/>
    </source>
</evidence>
<feature type="domain" description="Porin" evidence="12">
    <location>
        <begin position="8"/>
        <end position="326"/>
    </location>
</feature>
<evidence type="ECO:0000256" key="8">
    <source>
        <dbReference type="ARBA" id="ARBA00023114"/>
    </source>
</evidence>
<dbReference type="Proteomes" id="UP001156215">
    <property type="component" value="Chromosome"/>
</dbReference>
<evidence type="ECO:0000256" key="1">
    <source>
        <dbReference type="ARBA" id="ARBA00004571"/>
    </source>
</evidence>
<dbReference type="PANTHER" id="PTHR34501:SF9">
    <property type="entry name" value="MAJOR OUTER MEMBRANE PROTEIN P.IA"/>
    <property type="match status" value="1"/>
</dbReference>
<evidence type="ECO:0000259" key="12">
    <source>
        <dbReference type="Pfam" id="PF13609"/>
    </source>
</evidence>
<dbReference type="PANTHER" id="PTHR34501">
    <property type="entry name" value="PROTEIN YDDL-RELATED"/>
    <property type="match status" value="1"/>
</dbReference>
<proteinExistence type="predicted"/>
<evidence type="ECO:0000256" key="11">
    <source>
        <dbReference type="SAM" id="SignalP"/>
    </source>
</evidence>
<gene>
    <name evidence="13" type="ORF">NB640_09120</name>
</gene>
<reference evidence="13" key="1">
    <citation type="journal article" date="2022" name="Front. Microbiol.">
        <title>New perspectives on an old grouping: The genomic and phenotypic variability of Oxalobacter formigenes and the implications for calcium oxalate stone prevention.</title>
        <authorList>
            <person name="Chmiel J.A."/>
            <person name="Carr C."/>
            <person name="Stuivenberg G.A."/>
            <person name="Venema R."/>
            <person name="Chanyi R.M."/>
            <person name="Al K.F."/>
            <person name="Giguere D."/>
            <person name="Say H."/>
            <person name="Akouris P.P."/>
            <person name="Dominguez Romero S.A."/>
            <person name="Kwong A."/>
            <person name="Tai V."/>
            <person name="Koval S.F."/>
            <person name="Razvi H."/>
            <person name="Bjazevic J."/>
            <person name="Burton J.P."/>
        </authorList>
    </citation>
    <scope>NUCLEOTIDE SEQUENCE</scope>
    <source>
        <strain evidence="13">WoOx3</strain>
    </source>
</reference>
<dbReference type="InterPro" id="IPR001702">
    <property type="entry name" value="Porin_Gram-ve"/>
</dbReference>
<evidence type="ECO:0000313" key="13">
    <source>
        <dbReference type="EMBL" id="WAW09406.1"/>
    </source>
</evidence>
<dbReference type="GO" id="GO:0034220">
    <property type="term" value="P:monoatomic ion transmembrane transport"/>
    <property type="evidence" value="ECO:0007669"/>
    <property type="project" value="InterPro"/>
</dbReference>
<evidence type="ECO:0000256" key="7">
    <source>
        <dbReference type="ARBA" id="ARBA00023065"/>
    </source>
</evidence>
<keyword evidence="6 11" id="KW-0732">Signal</keyword>
<keyword evidence="8" id="KW-0626">Porin</keyword>
<dbReference type="GO" id="GO:0015288">
    <property type="term" value="F:porin activity"/>
    <property type="evidence" value="ECO:0007669"/>
    <property type="project" value="UniProtKB-KW"/>
</dbReference>
<dbReference type="GO" id="GO:0046930">
    <property type="term" value="C:pore complex"/>
    <property type="evidence" value="ECO:0007669"/>
    <property type="project" value="UniProtKB-KW"/>
</dbReference>
<keyword evidence="5" id="KW-0812">Transmembrane</keyword>
<dbReference type="InterPro" id="IPR050298">
    <property type="entry name" value="Gram-neg_bact_OMP"/>
</dbReference>
<dbReference type="Gene3D" id="2.40.160.10">
    <property type="entry name" value="Porin"/>
    <property type="match status" value="1"/>
</dbReference>
<dbReference type="InterPro" id="IPR023614">
    <property type="entry name" value="Porin_dom_sf"/>
</dbReference>
<dbReference type="InterPro" id="IPR002299">
    <property type="entry name" value="Porin_Neis"/>
</dbReference>
<evidence type="ECO:0000256" key="2">
    <source>
        <dbReference type="ARBA" id="ARBA00011233"/>
    </source>
</evidence>
<dbReference type="AlphaFoldDB" id="A0A9E9P3R7"/>
<evidence type="ECO:0000256" key="4">
    <source>
        <dbReference type="ARBA" id="ARBA00022452"/>
    </source>
</evidence>
<dbReference type="RefSeq" id="WP_269308403.1">
    <property type="nucleotide sequence ID" value="NZ_CP098242.1"/>
</dbReference>
<organism evidence="13 14">
    <name type="scientific">Oxalobacter vibrioformis</name>
    <dbReference type="NCBI Taxonomy" id="933080"/>
    <lineage>
        <taxon>Bacteria</taxon>
        <taxon>Pseudomonadati</taxon>
        <taxon>Pseudomonadota</taxon>
        <taxon>Betaproteobacteria</taxon>
        <taxon>Burkholderiales</taxon>
        <taxon>Oxalobacteraceae</taxon>
        <taxon>Oxalobacter</taxon>
    </lineage>
</organism>
<dbReference type="GO" id="GO:0009279">
    <property type="term" value="C:cell outer membrane"/>
    <property type="evidence" value="ECO:0007669"/>
    <property type="project" value="UniProtKB-SubCell"/>
</dbReference>
<evidence type="ECO:0000256" key="10">
    <source>
        <dbReference type="ARBA" id="ARBA00023237"/>
    </source>
</evidence>
<accession>A0A9E9P3R7</accession>
<dbReference type="Pfam" id="PF13609">
    <property type="entry name" value="Porin_4"/>
    <property type="match status" value="1"/>
</dbReference>
<evidence type="ECO:0000256" key="3">
    <source>
        <dbReference type="ARBA" id="ARBA00022448"/>
    </source>
</evidence>
<keyword evidence="10" id="KW-0998">Cell outer membrane</keyword>
<comment type="subunit">
    <text evidence="2">Homotrimer.</text>
</comment>
<dbReference type="SUPFAM" id="SSF56935">
    <property type="entry name" value="Porins"/>
    <property type="match status" value="1"/>
</dbReference>
<feature type="signal peptide" evidence="11">
    <location>
        <begin position="1"/>
        <end position="20"/>
    </location>
</feature>
<keyword evidence="3" id="KW-0813">Transport</keyword>
<protein>
    <submittedName>
        <fullName evidence="13">Porin</fullName>
    </submittedName>
</protein>